<dbReference type="Proteomes" id="UP000245790">
    <property type="component" value="Unassembled WGS sequence"/>
</dbReference>
<keyword evidence="10 12" id="KW-1133">Transmembrane helix</keyword>
<evidence type="ECO:0000256" key="8">
    <source>
        <dbReference type="ARBA" id="ARBA00022692"/>
    </source>
</evidence>
<feature type="transmembrane region" description="Helical" evidence="12">
    <location>
        <begin position="247"/>
        <end position="268"/>
    </location>
</feature>
<dbReference type="InterPro" id="IPR000537">
    <property type="entry name" value="UbiA_prenyltransferase"/>
</dbReference>
<evidence type="ECO:0000256" key="7">
    <source>
        <dbReference type="ARBA" id="ARBA00022688"/>
    </source>
</evidence>
<keyword evidence="6 12" id="KW-0808">Transferase</keyword>
<proteinExistence type="inferred from homology"/>
<dbReference type="GO" id="GO:0006744">
    <property type="term" value="P:ubiquinone biosynthetic process"/>
    <property type="evidence" value="ECO:0007669"/>
    <property type="project" value="UniProtKB-UniRule"/>
</dbReference>
<name>A0A316FIP9_9GAMM</name>
<evidence type="ECO:0000256" key="13">
    <source>
        <dbReference type="NCBIfam" id="TIGR01474"/>
    </source>
</evidence>
<dbReference type="AlphaFoldDB" id="A0A316FIP9"/>
<dbReference type="FunFam" id="1.20.120.1780:FF:000001">
    <property type="entry name" value="4-hydroxybenzoate octaprenyltransferase"/>
    <property type="match status" value="1"/>
</dbReference>
<dbReference type="PANTHER" id="PTHR11048:SF28">
    <property type="entry name" value="4-HYDROXYBENZOATE POLYPRENYLTRANSFERASE, MITOCHONDRIAL"/>
    <property type="match status" value="1"/>
</dbReference>
<evidence type="ECO:0000256" key="6">
    <source>
        <dbReference type="ARBA" id="ARBA00022679"/>
    </source>
</evidence>
<accession>A0A316FIP9</accession>
<evidence type="ECO:0000256" key="11">
    <source>
        <dbReference type="ARBA" id="ARBA00023136"/>
    </source>
</evidence>
<dbReference type="UniPathway" id="UPA00232"/>
<comment type="caution">
    <text evidence="14">The sequence shown here is derived from an EMBL/GenBank/DDBJ whole genome shotgun (WGS) entry which is preliminary data.</text>
</comment>
<comment type="cofactor">
    <cofactor evidence="1 12">
        <name>Mg(2+)</name>
        <dbReference type="ChEBI" id="CHEBI:18420"/>
    </cofactor>
</comment>
<reference evidence="14 15" key="1">
    <citation type="submission" date="2018-05" db="EMBL/GenBank/DDBJ databases">
        <title>Genomic Encyclopedia of Type Strains, Phase IV (KMG-IV): sequencing the most valuable type-strain genomes for metagenomic binning, comparative biology and taxonomic classification.</title>
        <authorList>
            <person name="Goeker M."/>
        </authorList>
    </citation>
    <scope>NUCLEOTIDE SEQUENCE [LARGE SCALE GENOMIC DNA]</scope>
    <source>
        <strain evidence="14 15">DSM 25350</strain>
    </source>
</reference>
<dbReference type="PROSITE" id="PS00943">
    <property type="entry name" value="UBIA"/>
    <property type="match status" value="1"/>
</dbReference>
<dbReference type="Gene3D" id="1.20.120.1780">
    <property type="entry name" value="UbiA prenyltransferase"/>
    <property type="match status" value="1"/>
</dbReference>
<dbReference type="InterPro" id="IPR030470">
    <property type="entry name" value="UbiA_prenylTrfase_CS"/>
</dbReference>
<comment type="catalytic activity">
    <reaction evidence="12">
        <text>all-trans-octaprenyl diphosphate + 4-hydroxybenzoate = 4-hydroxy-3-(all-trans-octaprenyl)benzoate + diphosphate</text>
        <dbReference type="Rhea" id="RHEA:27782"/>
        <dbReference type="ChEBI" id="CHEBI:1617"/>
        <dbReference type="ChEBI" id="CHEBI:17879"/>
        <dbReference type="ChEBI" id="CHEBI:33019"/>
        <dbReference type="ChEBI" id="CHEBI:57711"/>
        <dbReference type="EC" id="2.5.1.39"/>
    </reaction>
</comment>
<protein>
    <recommendedName>
        <fullName evidence="12 13">4-hydroxybenzoate octaprenyltransferase</fullName>
        <ecNumber evidence="12 13">2.5.1.39</ecNumber>
    </recommendedName>
    <alternativeName>
        <fullName evidence="12">4-HB polyprenyltransferase</fullName>
    </alternativeName>
</protein>
<dbReference type="CDD" id="cd13959">
    <property type="entry name" value="PT_UbiA_COQ2"/>
    <property type="match status" value="1"/>
</dbReference>
<keyword evidence="4 12" id="KW-1003">Cell membrane</keyword>
<dbReference type="EMBL" id="QGGU01000009">
    <property type="protein sequence ID" value="PWK48614.1"/>
    <property type="molecule type" value="Genomic_DNA"/>
</dbReference>
<evidence type="ECO:0000256" key="4">
    <source>
        <dbReference type="ARBA" id="ARBA00022475"/>
    </source>
</evidence>
<keyword evidence="9 12" id="KW-0460">Magnesium</keyword>
<evidence type="ECO:0000256" key="2">
    <source>
        <dbReference type="ARBA" id="ARBA00004141"/>
    </source>
</evidence>
<dbReference type="NCBIfam" id="TIGR01474">
    <property type="entry name" value="ubiA_proteo"/>
    <property type="match status" value="1"/>
</dbReference>
<keyword evidence="5 12" id="KW-0997">Cell inner membrane</keyword>
<dbReference type="GO" id="GO:0008412">
    <property type="term" value="F:4-hydroxybenzoate polyprenyltransferase activity"/>
    <property type="evidence" value="ECO:0007669"/>
    <property type="project" value="UniProtKB-UniRule"/>
</dbReference>
<dbReference type="GO" id="GO:0005886">
    <property type="term" value="C:plasma membrane"/>
    <property type="evidence" value="ECO:0007669"/>
    <property type="project" value="UniProtKB-SubCell"/>
</dbReference>
<comment type="pathway">
    <text evidence="12">Cofactor biosynthesis; ubiquinone biosynthesis.</text>
</comment>
<evidence type="ECO:0000256" key="3">
    <source>
        <dbReference type="ARBA" id="ARBA00005985"/>
    </source>
</evidence>
<dbReference type="InterPro" id="IPR039653">
    <property type="entry name" value="Prenyltransferase"/>
</dbReference>
<sequence length="327" mass="37580">MTMKNKPTNKDWFLIVARFMHRKMPWLFMPVTSLYHQWLPDKVTVKIGYYWQLMRADRPIGTFLLMWPTLWALWLANNGAPSLSLITIFLLGTFLMRSAGCVINDYADRNIDGHVSRTKQRPLAQKKVSEKEALLLFASLVVMAFFLVLLLNSFTVMLSVGALAIASVYPFMKRYTYFPQVVLGAAFAWSIPMAYAASNNSIPAEAWLLYVSVLMWVLAYDTFYGMVDRKDDIKLGVKSTAILFGEADLAIIAVIQFFFMFGLLLLGLRYELHWPYYLGWFIAAGLMGYQFWITRKRKPEQCFKAFLNNNYVGMAIFTGIVGSFLVR</sequence>
<evidence type="ECO:0000313" key="15">
    <source>
        <dbReference type="Proteomes" id="UP000245790"/>
    </source>
</evidence>
<keyword evidence="7 12" id="KW-0831">Ubiquinone biosynthesis</keyword>
<feature type="transmembrane region" description="Helical" evidence="12">
    <location>
        <begin position="207"/>
        <end position="227"/>
    </location>
</feature>
<dbReference type="Pfam" id="PF01040">
    <property type="entry name" value="UbiA"/>
    <property type="match status" value="1"/>
</dbReference>
<organism evidence="14 15">
    <name type="scientific">Pleionea mediterranea</name>
    <dbReference type="NCBI Taxonomy" id="523701"/>
    <lineage>
        <taxon>Bacteria</taxon>
        <taxon>Pseudomonadati</taxon>
        <taxon>Pseudomonadota</taxon>
        <taxon>Gammaproteobacteria</taxon>
        <taxon>Oceanospirillales</taxon>
        <taxon>Pleioneaceae</taxon>
        <taxon>Pleionea</taxon>
    </lineage>
</organism>
<comment type="similarity">
    <text evidence="3 12">Belongs to the UbiA prenyltransferase family.</text>
</comment>
<dbReference type="Gene3D" id="1.10.357.140">
    <property type="entry name" value="UbiA prenyltransferase"/>
    <property type="match status" value="1"/>
</dbReference>
<dbReference type="InterPro" id="IPR006370">
    <property type="entry name" value="HB_polyprenyltransferase-like"/>
</dbReference>
<feature type="transmembrane region" description="Helical" evidence="12">
    <location>
        <begin position="83"/>
        <end position="107"/>
    </location>
</feature>
<evidence type="ECO:0000256" key="12">
    <source>
        <dbReference type="HAMAP-Rule" id="MF_01635"/>
    </source>
</evidence>
<gene>
    <name evidence="12" type="primary">ubiA</name>
    <name evidence="14" type="ORF">C8D97_109165</name>
</gene>
<dbReference type="FunFam" id="1.10.357.140:FF:000002">
    <property type="entry name" value="4-hydroxybenzoate octaprenyltransferase"/>
    <property type="match status" value="1"/>
</dbReference>
<comment type="function">
    <text evidence="12">Catalyzes the prenylation of para-hydroxybenzoate (PHB) with an all-trans polyprenyl group. Mediates the second step in the final reaction sequence of ubiquinone-8 (UQ-8) biosynthesis, which is the condensation of the polyisoprenoid side chain with PHB, generating the first membrane-bound Q intermediate 3-octaprenyl-4-hydroxybenzoate.</text>
</comment>
<evidence type="ECO:0000256" key="1">
    <source>
        <dbReference type="ARBA" id="ARBA00001946"/>
    </source>
</evidence>
<keyword evidence="8 12" id="KW-0812">Transmembrane</keyword>
<evidence type="ECO:0000256" key="9">
    <source>
        <dbReference type="ARBA" id="ARBA00022842"/>
    </source>
</evidence>
<keyword evidence="15" id="KW-1185">Reference proteome</keyword>
<evidence type="ECO:0000256" key="5">
    <source>
        <dbReference type="ARBA" id="ARBA00022519"/>
    </source>
</evidence>
<keyword evidence="11 12" id="KW-0472">Membrane</keyword>
<evidence type="ECO:0000313" key="14">
    <source>
        <dbReference type="EMBL" id="PWK48614.1"/>
    </source>
</evidence>
<evidence type="ECO:0000256" key="10">
    <source>
        <dbReference type="ARBA" id="ARBA00022989"/>
    </source>
</evidence>
<dbReference type="PANTHER" id="PTHR11048">
    <property type="entry name" value="PRENYLTRANSFERASES"/>
    <property type="match status" value="1"/>
</dbReference>
<comment type="subcellular location">
    <subcellularLocation>
        <location evidence="12">Cell inner membrane</location>
        <topology evidence="12">Multi-pass membrane protein</topology>
    </subcellularLocation>
    <subcellularLocation>
        <location evidence="2">Membrane</location>
        <topology evidence="2">Multi-pass membrane protein</topology>
    </subcellularLocation>
</comment>
<dbReference type="InterPro" id="IPR044878">
    <property type="entry name" value="UbiA_sf"/>
</dbReference>
<feature type="transmembrane region" description="Helical" evidence="12">
    <location>
        <begin position="274"/>
        <end position="293"/>
    </location>
</feature>
<dbReference type="HAMAP" id="MF_01635">
    <property type="entry name" value="UbiA"/>
    <property type="match status" value="1"/>
</dbReference>
<dbReference type="EC" id="2.5.1.39" evidence="12 13"/>
<feature type="transmembrane region" description="Helical" evidence="12">
    <location>
        <begin position="305"/>
        <end position="326"/>
    </location>
</feature>
<feature type="transmembrane region" description="Helical" evidence="12">
    <location>
        <begin position="177"/>
        <end position="195"/>
    </location>
</feature>